<evidence type="ECO:0000256" key="1">
    <source>
        <dbReference type="SAM" id="MobiDB-lite"/>
    </source>
</evidence>
<organism evidence="2">
    <name type="scientific">viral metagenome</name>
    <dbReference type="NCBI Taxonomy" id="1070528"/>
    <lineage>
        <taxon>unclassified sequences</taxon>
        <taxon>metagenomes</taxon>
        <taxon>organismal metagenomes</taxon>
    </lineage>
</organism>
<dbReference type="AlphaFoldDB" id="A0A6C0IBZ0"/>
<protein>
    <submittedName>
        <fullName evidence="2">Uncharacterized protein</fullName>
    </submittedName>
</protein>
<evidence type="ECO:0000313" key="2">
    <source>
        <dbReference type="EMBL" id="QHT90352.1"/>
    </source>
</evidence>
<sequence>MEQIFEPNAQFQFDKLVLTNPIFVNSGNYFIKYIMNNSPLYIQPPKCATKQGFVKGGKKIFCDLLFTNENESFIRWIEDLENYSQKYIFNNREKWFETDLEMHDIESSFTSPLKLYKSGKFYIVRTIIPTRLGKCTLRIFDEQEMDVPMESIQDGTVVMTIWEIQGIKCSTRNFQIDIEVKQMMVIPKSNLFDRCVISKNSEFSKGDSDPLLGSQPLNTEGALRASVPYSLSITNSEGGHQERVPPETLPKVSSEGCFQPPLPNLSGLCSNEATFHVSSEETTNIVSPLPEPLQKLVEETNQEQNTSYTNVSAPQSTQITFGDQVGDPLRGSLTEGAQGLRPPWGVSDPMPKMVESTEKEAILVRGAESPPTSPATNLVGHLGDRISLDESDNDDEYDQDNEFTIDIDEMESDDNVPITTDYEPSSEVEIIDFNPDDIHEPNDFQLKTRNDVYYEIYTNAKKKAEEARNLAISAFLEAKRIKDLYLIHEPLDIFTGK</sequence>
<dbReference type="EMBL" id="MN740153">
    <property type="protein sequence ID" value="QHT90352.1"/>
    <property type="molecule type" value="Genomic_DNA"/>
</dbReference>
<feature type="region of interest" description="Disordered" evidence="1">
    <location>
        <begin position="235"/>
        <end position="254"/>
    </location>
</feature>
<accession>A0A6C0IBZ0</accession>
<name>A0A6C0IBZ0_9ZZZZ</name>
<proteinExistence type="predicted"/>
<reference evidence="2" key="1">
    <citation type="journal article" date="2020" name="Nature">
        <title>Giant virus diversity and host interactions through global metagenomics.</title>
        <authorList>
            <person name="Schulz F."/>
            <person name="Roux S."/>
            <person name="Paez-Espino D."/>
            <person name="Jungbluth S."/>
            <person name="Walsh D.A."/>
            <person name="Denef V.J."/>
            <person name="McMahon K.D."/>
            <person name="Konstantinidis K.T."/>
            <person name="Eloe-Fadrosh E.A."/>
            <person name="Kyrpides N.C."/>
            <person name="Woyke T."/>
        </authorList>
    </citation>
    <scope>NUCLEOTIDE SEQUENCE</scope>
    <source>
        <strain evidence="2">GVMAG-M-3300023184-68</strain>
    </source>
</reference>